<dbReference type="GO" id="GO:0030154">
    <property type="term" value="P:cell differentiation"/>
    <property type="evidence" value="ECO:0007669"/>
    <property type="project" value="TreeGrafter"/>
</dbReference>
<gene>
    <name evidence="10" type="ORF">K493DRAFT_150032</name>
</gene>
<comment type="caution">
    <text evidence="10">The sequence shown here is derived from an EMBL/GenBank/DDBJ whole genome shotgun (WGS) entry which is preliminary data.</text>
</comment>
<comment type="subcellular location">
    <subcellularLocation>
        <location evidence="1">Endomembrane system</location>
        <topology evidence="1">Multi-pass membrane protein</topology>
    </subcellularLocation>
    <subcellularLocation>
        <location evidence="2">Endoplasmic reticulum membrane</location>
    </subcellularLocation>
    <subcellularLocation>
        <location evidence="6 7">Nucleus</location>
    </subcellularLocation>
</comment>
<dbReference type="InterPro" id="IPR001356">
    <property type="entry name" value="HD"/>
</dbReference>
<dbReference type="PRINTS" id="PR00031">
    <property type="entry name" value="HTHREPRESSR"/>
</dbReference>
<dbReference type="CDD" id="cd00086">
    <property type="entry name" value="homeodomain"/>
    <property type="match status" value="1"/>
</dbReference>
<reference evidence="10 11" key="1">
    <citation type="submission" date="2016-07" db="EMBL/GenBank/DDBJ databases">
        <title>Pervasive Adenine N6-methylation of Active Genes in Fungi.</title>
        <authorList>
            <consortium name="DOE Joint Genome Institute"/>
            <person name="Mondo S.J."/>
            <person name="Dannebaum R.O."/>
            <person name="Kuo R.C."/>
            <person name="Labutti K."/>
            <person name="Haridas S."/>
            <person name="Kuo A."/>
            <person name="Salamov A."/>
            <person name="Ahrendt S.R."/>
            <person name="Lipzen A."/>
            <person name="Sullivan W."/>
            <person name="Andreopoulos W.B."/>
            <person name="Clum A."/>
            <person name="Lindquist E."/>
            <person name="Daum C."/>
            <person name="Ramamoorthy G.K."/>
            <person name="Gryganskyi A."/>
            <person name="Culley D."/>
            <person name="Magnuson J.K."/>
            <person name="James T.Y."/>
            <person name="O'Malley M.A."/>
            <person name="Stajich J.E."/>
            <person name="Spatafora J.W."/>
            <person name="Visel A."/>
            <person name="Grigoriev I.V."/>
        </authorList>
    </citation>
    <scope>NUCLEOTIDE SEQUENCE [LARGE SCALE GENOMIC DNA]</scope>
    <source>
        <strain evidence="10 11">CBS 931.73</strain>
    </source>
</reference>
<evidence type="ECO:0000256" key="1">
    <source>
        <dbReference type="ARBA" id="ARBA00004127"/>
    </source>
</evidence>
<dbReference type="Proteomes" id="UP000193498">
    <property type="component" value="Unassembled WGS sequence"/>
</dbReference>
<feature type="region of interest" description="Disordered" evidence="8">
    <location>
        <begin position="1"/>
        <end position="28"/>
    </location>
</feature>
<evidence type="ECO:0000256" key="6">
    <source>
        <dbReference type="PROSITE-ProRule" id="PRU00108"/>
    </source>
</evidence>
<evidence type="ECO:0000256" key="5">
    <source>
        <dbReference type="ARBA" id="ARBA00023242"/>
    </source>
</evidence>
<dbReference type="GO" id="GO:0000981">
    <property type="term" value="F:DNA-binding transcription factor activity, RNA polymerase II-specific"/>
    <property type="evidence" value="ECO:0007669"/>
    <property type="project" value="InterPro"/>
</dbReference>
<evidence type="ECO:0000256" key="2">
    <source>
        <dbReference type="ARBA" id="ARBA00004586"/>
    </source>
</evidence>
<dbReference type="GO" id="GO:0005634">
    <property type="term" value="C:nucleus"/>
    <property type="evidence" value="ECO:0007669"/>
    <property type="project" value="UniProtKB-SubCell"/>
</dbReference>
<dbReference type="Gene3D" id="1.10.10.60">
    <property type="entry name" value="Homeodomain-like"/>
    <property type="match status" value="1"/>
</dbReference>
<dbReference type="Pfam" id="PF00046">
    <property type="entry name" value="Homeodomain"/>
    <property type="match status" value="1"/>
</dbReference>
<dbReference type="PANTHER" id="PTHR24324:SF9">
    <property type="entry name" value="HOMEOBOX DOMAIN-CONTAINING PROTEIN"/>
    <property type="match status" value="1"/>
</dbReference>
<feature type="non-terminal residue" evidence="10">
    <location>
        <position position="56"/>
    </location>
</feature>
<dbReference type="InterPro" id="IPR051000">
    <property type="entry name" value="Homeobox_DNA-bind_prot"/>
</dbReference>
<dbReference type="InParanoid" id="A0A1Y1XZ59"/>
<dbReference type="PROSITE" id="PS00027">
    <property type="entry name" value="HOMEOBOX_1"/>
    <property type="match status" value="1"/>
</dbReference>
<feature type="domain" description="Homeobox" evidence="9">
    <location>
        <begin position="1"/>
        <end position="56"/>
    </location>
</feature>
<dbReference type="GO" id="GO:0000978">
    <property type="term" value="F:RNA polymerase II cis-regulatory region sequence-specific DNA binding"/>
    <property type="evidence" value="ECO:0007669"/>
    <property type="project" value="TreeGrafter"/>
</dbReference>
<dbReference type="GO" id="GO:0005789">
    <property type="term" value="C:endoplasmic reticulum membrane"/>
    <property type="evidence" value="ECO:0007669"/>
    <property type="project" value="UniProtKB-SubCell"/>
</dbReference>
<keyword evidence="3 6" id="KW-0238">DNA-binding</keyword>
<dbReference type="STRING" id="1314790.A0A1Y1XZ59"/>
<dbReference type="InterPro" id="IPR000047">
    <property type="entry name" value="HTH_motif"/>
</dbReference>
<accession>A0A1Y1XZ59</accession>
<sequence>KKRRRTNRQEQVVLERSFQANSRPDTTTREKLASQLGMTMRAVQIWFQNKRQTTKR</sequence>
<evidence type="ECO:0000313" key="10">
    <source>
        <dbReference type="EMBL" id="ORX90776.1"/>
    </source>
</evidence>
<organism evidence="10 11">
    <name type="scientific">Basidiobolus meristosporus CBS 931.73</name>
    <dbReference type="NCBI Taxonomy" id="1314790"/>
    <lineage>
        <taxon>Eukaryota</taxon>
        <taxon>Fungi</taxon>
        <taxon>Fungi incertae sedis</taxon>
        <taxon>Zoopagomycota</taxon>
        <taxon>Entomophthoromycotina</taxon>
        <taxon>Basidiobolomycetes</taxon>
        <taxon>Basidiobolales</taxon>
        <taxon>Basidiobolaceae</taxon>
        <taxon>Basidiobolus</taxon>
    </lineage>
</organism>
<evidence type="ECO:0000256" key="4">
    <source>
        <dbReference type="ARBA" id="ARBA00023155"/>
    </source>
</evidence>
<evidence type="ECO:0000313" key="11">
    <source>
        <dbReference type="Proteomes" id="UP000193498"/>
    </source>
</evidence>
<evidence type="ECO:0000256" key="7">
    <source>
        <dbReference type="RuleBase" id="RU000682"/>
    </source>
</evidence>
<keyword evidence="11" id="KW-1185">Reference proteome</keyword>
<evidence type="ECO:0000256" key="3">
    <source>
        <dbReference type="ARBA" id="ARBA00023125"/>
    </source>
</evidence>
<keyword evidence="4 6" id="KW-0371">Homeobox</keyword>
<evidence type="ECO:0000259" key="9">
    <source>
        <dbReference type="PROSITE" id="PS50071"/>
    </source>
</evidence>
<dbReference type="InterPro" id="IPR009057">
    <property type="entry name" value="Homeodomain-like_sf"/>
</dbReference>
<protein>
    <recommendedName>
        <fullName evidence="9">Homeobox domain-containing protein</fullName>
    </recommendedName>
</protein>
<evidence type="ECO:0000256" key="8">
    <source>
        <dbReference type="SAM" id="MobiDB-lite"/>
    </source>
</evidence>
<dbReference type="AlphaFoldDB" id="A0A1Y1XZ59"/>
<dbReference type="InterPro" id="IPR017970">
    <property type="entry name" value="Homeobox_CS"/>
</dbReference>
<dbReference type="PROSITE" id="PS50071">
    <property type="entry name" value="HOMEOBOX_2"/>
    <property type="match status" value="1"/>
</dbReference>
<dbReference type="OrthoDB" id="6159439at2759"/>
<dbReference type="SMART" id="SM00389">
    <property type="entry name" value="HOX"/>
    <property type="match status" value="1"/>
</dbReference>
<proteinExistence type="predicted"/>
<keyword evidence="5 6" id="KW-0539">Nucleus</keyword>
<dbReference type="SUPFAM" id="SSF46689">
    <property type="entry name" value="Homeodomain-like"/>
    <property type="match status" value="1"/>
</dbReference>
<feature type="non-terminal residue" evidence="10">
    <location>
        <position position="1"/>
    </location>
</feature>
<dbReference type="EMBL" id="MCFE01000360">
    <property type="protein sequence ID" value="ORX90776.1"/>
    <property type="molecule type" value="Genomic_DNA"/>
</dbReference>
<name>A0A1Y1XZ59_9FUNG</name>
<dbReference type="PANTHER" id="PTHR24324">
    <property type="entry name" value="HOMEOBOX PROTEIN HHEX"/>
    <property type="match status" value="1"/>
</dbReference>
<dbReference type="FunFam" id="1.10.10.60:FF:000020">
    <property type="entry name" value="Ceramide synthase 5"/>
    <property type="match status" value="1"/>
</dbReference>